<dbReference type="AlphaFoldDB" id="A0A1A2VY48"/>
<feature type="transmembrane region" description="Helical" evidence="1">
    <location>
        <begin position="90"/>
        <end position="108"/>
    </location>
</feature>
<feature type="transmembrane region" description="Helical" evidence="1">
    <location>
        <begin position="219"/>
        <end position="242"/>
    </location>
</feature>
<feature type="transmembrane region" description="Helical" evidence="1">
    <location>
        <begin position="65"/>
        <end position="84"/>
    </location>
</feature>
<proteinExistence type="predicted"/>
<keyword evidence="1" id="KW-0812">Transmembrane</keyword>
<feature type="transmembrane region" description="Helical" evidence="1">
    <location>
        <begin position="191"/>
        <end position="213"/>
    </location>
</feature>
<name>A0A1A2VY48_MYCSC</name>
<feature type="transmembrane region" description="Helical" evidence="1">
    <location>
        <begin position="301"/>
        <end position="321"/>
    </location>
</feature>
<evidence type="ECO:0000313" key="3">
    <source>
        <dbReference type="Proteomes" id="UP000092207"/>
    </source>
</evidence>
<dbReference type="EMBL" id="LZJY01000148">
    <property type="protein sequence ID" value="OBI05572.1"/>
    <property type="molecule type" value="Genomic_DNA"/>
</dbReference>
<protein>
    <recommendedName>
        <fullName evidence="4">Polysaccharide biosynthesis protein</fullName>
    </recommendedName>
</protein>
<evidence type="ECO:0008006" key="4">
    <source>
        <dbReference type="Google" id="ProtNLM"/>
    </source>
</evidence>
<accession>A0A1A2VY48</accession>
<feature type="transmembrane region" description="Helical" evidence="1">
    <location>
        <begin position="333"/>
        <end position="352"/>
    </location>
</feature>
<keyword evidence="1" id="KW-1133">Transmembrane helix</keyword>
<evidence type="ECO:0000313" key="2">
    <source>
        <dbReference type="EMBL" id="OBI05572.1"/>
    </source>
</evidence>
<feature type="transmembrane region" description="Helical" evidence="1">
    <location>
        <begin position="358"/>
        <end position="378"/>
    </location>
</feature>
<feature type="transmembrane region" description="Helical" evidence="1">
    <location>
        <begin position="120"/>
        <end position="141"/>
    </location>
</feature>
<feature type="transmembrane region" description="Helical" evidence="1">
    <location>
        <begin position="263"/>
        <end position="289"/>
    </location>
</feature>
<comment type="caution">
    <text evidence="2">The sequence shown here is derived from an EMBL/GenBank/DDBJ whole genome shotgun (WGS) entry which is preliminary data.</text>
</comment>
<reference evidence="2 3" key="1">
    <citation type="submission" date="2016-06" db="EMBL/GenBank/DDBJ databases">
        <authorList>
            <person name="Kjaerup R.B."/>
            <person name="Dalgaard T.S."/>
            <person name="Juul-Madsen H.R."/>
        </authorList>
    </citation>
    <scope>NUCLEOTIDE SEQUENCE [LARGE SCALE GENOMIC DNA]</scope>
    <source>
        <strain evidence="2 3">E2838</strain>
    </source>
</reference>
<dbReference type="Proteomes" id="UP000092207">
    <property type="component" value="Unassembled WGS sequence"/>
</dbReference>
<feature type="transmembrane region" description="Helical" evidence="1">
    <location>
        <begin position="147"/>
        <end position="170"/>
    </location>
</feature>
<evidence type="ECO:0000256" key="1">
    <source>
        <dbReference type="SAM" id="Phobius"/>
    </source>
</evidence>
<organism evidence="2 3">
    <name type="scientific">Mycobacterium scrofulaceum</name>
    <dbReference type="NCBI Taxonomy" id="1783"/>
    <lineage>
        <taxon>Bacteria</taxon>
        <taxon>Bacillati</taxon>
        <taxon>Actinomycetota</taxon>
        <taxon>Actinomycetes</taxon>
        <taxon>Mycobacteriales</taxon>
        <taxon>Mycobacteriaceae</taxon>
        <taxon>Mycobacterium</taxon>
    </lineage>
</organism>
<sequence length="398" mass="41095">MFSSASNGIFTFAVAVVSTPKSFGDIVLMTTALVAVLGAQRGAVGTPLLLKSDQTIERIRREGSFALAAGLSIGLAALALIVALGSAVGLPAILLALAAPIVLCQDVLRYVAIAEGRPSVAATWDGVWFLGTCGLLVSAWLKVATTPWMVGGWAAFGLLALAGMAADFRIMPRLKGFGQWVRAGWQHRVRFGIDAGLEQTTVFVVLAMVAAVLSPSATAALRGATVLLAPIAILAAALQLIVISESTRNSTQPRTVWYAALRWLAGIAALAVVGGVVLCSLPAGVGAYLLGQSFGPAQRVLPFMVVEYCATAVMFALGIFLKTFNRSSDVMRLKVAFLVVTLVSSGCAALLFRTASGVAAGLATGTILVSVFGVACFAPWKARGRVSSVDIAAGAVNE</sequence>
<gene>
    <name evidence="2" type="ORF">A5679_13390</name>
</gene>
<feature type="transmembrane region" description="Helical" evidence="1">
    <location>
        <begin position="26"/>
        <end position="44"/>
    </location>
</feature>
<keyword evidence="1" id="KW-0472">Membrane</keyword>